<protein>
    <submittedName>
        <fullName evidence="1">Uncharacterized protein</fullName>
    </submittedName>
</protein>
<dbReference type="VEuPathDB" id="AmoebaDB:KM1_102800"/>
<comment type="caution">
    <text evidence="1">The sequence shown here is derived from an EMBL/GenBank/DDBJ whole genome shotgun (WGS) entry which is preliminary data.</text>
</comment>
<dbReference type="AlphaFoldDB" id="A0A5K1UMT5"/>
<dbReference type="Proteomes" id="UP000078387">
    <property type="component" value="Unassembled WGS sequence"/>
</dbReference>
<dbReference type="VEuPathDB" id="AmoebaDB:EHI_191090"/>
<gene>
    <name evidence="1" type="ORF">CL6EHI_191090</name>
</gene>
<dbReference type="VEuPathDB" id="AmoebaDB:EHI8A_087210"/>
<dbReference type="EMBL" id="BDEQ01000001">
    <property type="protein sequence ID" value="GAT99161.1"/>
    <property type="molecule type" value="Genomic_DNA"/>
</dbReference>
<reference evidence="1 2" key="1">
    <citation type="submission" date="2016-05" db="EMBL/GenBank/DDBJ databases">
        <title>First whole genome sequencing of Entamoeba histolytica HM1:IMSS-clone-6.</title>
        <authorList>
            <person name="Mukherjee Avik.K."/>
            <person name="Izumyama S."/>
            <person name="Nakada-Tsukui K."/>
            <person name="Nozaki T."/>
        </authorList>
    </citation>
    <scope>NUCLEOTIDE SEQUENCE [LARGE SCALE GENOMIC DNA]</scope>
    <source>
        <strain evidence="1 2">HM1:IMSS clone 6</strain>
    </source>
</reference>
<evidence type="ECO:0000313" key="1">
    <source>
        <dbReference type="EMBL" id="GAT99161.1"/>
    </source>
</evidence>
<sequence>MDLDSLEIASNVKQFVLEPLSDKELGLIKKVNELIHGSPTDINRGYQFLHDGITRPPFVQLLLKVNPAMYLYPLQTKPIGDCTSIINLLLSFIYQMLQTVPIEYSDLLMNPKTNLAMSFSMLLSDHTLIGTHQLALEVLNQLPVNETLIELIEPLCKLTTTQYISLSVQLLKRILTTKETSNCFIQFKCMKYINLALFTPNSNEKMSLIEVLTALFKGCDDSSRVTIAKEAIDNDILKHGYSILTLEFFLW</sequence>
<dbReference type="VEuPathDB" id="AmoebaDB:EHI7A_084790"/>
<organism evidence="1 2">
    <name type="scientific">Entamoeba histolytica</name>
    <dbReference type="NCBI Taxonomy" id="5759"/>
    <lineage>
        <taxon>Eukaryota</taxon>
        <taxon>Amoebozoa</taxon>
        <taxon>Evosea</taxon>
        <taxon>Archamoebae</taxon>
        <taxon>Mastigamoebida</taxon>
        <taxon>Entamoebidae</taxon>
        <taxon>Entamoeba</taxon>
    </lineage>
</organism>
<proteinExistence type="predicted"/>
<evidence type="ECO:0000313" key="2">
    <source>
        <dbReference type="Proteomes" id="UP000078387"/>
    </source>
</evidence>
<dbReference type="VEuPathDB" id="AmoebaDB:EHI5A_059730"/>
<accession>A0A5K1UMT5</accession>
<name>A0A5K1UMT5_ENTHI</name>